<dbReference type="SUPFAM" id="SSF111369">
    <property type="entry name" value="HlyD-like secretion proteins"/>
    <property type="match status" value="1"/>
</dbReference>
<dbReference type="Pfam" id="PF25944">
    <property type="entry name" value="Beta-barrel_RND"/>
    <property type="match status" value="1"/>
</dbReference>
<dbReference type="GO" id="GO:0022857">
    <property type="term" value="F:transmembrane transporter activity"/>
    <property type="evidence" value="ECO:0007669"/>
    <property type="project" value="InterPro"/>
</dbReference>
<organism evidence="9 11">
    <name type="scientific">Morococcus cerebrosus</name>
    <dbReference type="NCBI Taxonomy" id="1056807"/>
    <lineage>
        <taxon>Bacteria</taxon>
        <taxon>Pseudomonadati</taxon>
        <taxon>Pseudomonadota</taxon>
        <taxon>Betaproteobacteria</taxon>
        <taxon>Neisseriales</taxon>
        <taxon>Neisseriaceae</taxon>
        <taxon>Morococcus</taxon>
    </lineage>
</organism>
<reference evidence="10 12" key="2">
    <citation type="submission" date="2022-03" db="EMBL/GenBank/DDBJ databases">
        <title>Genome sequencing of Morococcus cerebrosus.</title>
        <authorList>
            <person name="Baek M.-G."/>
            <person name="Yi H."/>
        </authorList>
    </citation>
    <scope>NUCLEOTIDE SEQUENCE [LARGE SCALE GENOMIC DNA]</scope>
    <source>
        <strain evidence="10 12">CIP 81.93</strain>
    </source>
</reference>
<dbReference type="PATRIC" id="fig|1056807.3.peg.802"/>
<evidence type="ECO:0000313" key="12">
    <source>
        <dbReference type="Proteomes" id="UP000829504"/>
    </source>
</evidence>
<feature type="region of interest" description="Disordered" evidence="3">
    <location>
        <begin position="28"/>
        <end position="53"/>
    </location>
</feature>
<evidence type="ECO:0000259" key="6">
    <source>
        <dbReference type="Pfam" id="PF25917"/>
    </source>
</evidence>
<name>A0A0C1ELS6_9NEIS</name>
<dbReference type="InterPro" id="IPR058625">
    <property type="entry name" value="MdtA-like_BSH"/>
</dbReference>
<dbReference type="Gene3D" id="1.10.287.470">
    <property type="entry name" value="Helix hairpin bin"/>
    <property type="match status" value="1"/>
</dbReference>
<gene>
    <name evidence="9" type="ORF">MCC93_08300</name>
    <name evidence="10" type="ORF">MON37_02165</name>
</gene>
<feature type="domain" description="Multidrug resistance protein MdtA-like beta-barrel" evidence="7">
    <location>
        <begin position="225"/>
        <end position="312"/>
    </location>
</feature>
<keyword evidence="4" id="KW-0732">Signal</keyword>
<comment type="subcellular location">
    <subcellularLocation>
        <location evidence="1">Cell envelope</location>
    </subcellularLocation>
</comment>
<feature type="compositionally biased region" description="Low complexity" evidence="3">
    <location>
        <begin position="395"/>
        <end position="410"/>
    </location>
</feature>
<dbReference type="AlphaFoldDB" id="A0A0C1ELS6"/>
<dbReference type="PROSITE" id="PS51257">
    <property type="entry name" value="PROKAR_LIPOPROTEIN"/>
    <property type="match status" value="1"/>
</dbReference>
<evidence type="ECO:0000313" key="10">
    <source>
        <dbReference type="EMBL" id="UNV87770.1"/>
    </source>
</evidence>
<evidence type="ECO:0000256" key="3">
    <source>
        <dbReference type="SAM" id="MobiDB-lite"/>
    </source>
</evidence>
<dbReference type="PANTHER" id="PTHR30158:SF3">
    <property type="entry name" value="MULTIDRUG EFFLUX PUMP SUBUNIT ACRA-RELATED"/>
    <property type="match status" value="1"/>
</dbReference>
<feature type="domain" description="Multidrug resistance protein MdtA-like alpha-helical hairpin" evidence="5">
    <location>
        <begin position="119"/>
        <end position="186"/>
    </location>
</feature>
<dbReference type="Gene3D" id="2.40.420.20">
    <property type="match status" value="1"/>
</dbReference>
<dbReference type="InterPro" id="IPR058626">
    <property type="entry name" value="MdtA-like_b-barrel"/>
</dbReference>
<evidence type="ECO:0000256" key="2">
    <source>
        <dbReference type="ARBA" id="ARBA00009477"/>
    </source>
</evidence>
<feature type="chain" id="PRO_5002144380" evidence="4">
    <location>
        <begin position="22"/>
        <end position="430"/>
    </location>
</feature>
<evidence type="ECO:0000256" key="1">
    <source>
        <dbReference type="ARBA" id="ARBA00004196"/>
    </source>
</evidence>
<dbReference type="Pfam" id="PF25876">
    <property type="entry name" value="HH_MFP_RND"/>
    <property type="match status" value="1"/>
</dbReference>
<feature type="domain" description="Multidrug resistance protein MdtA-like C-terminal permuted SH3" evidence="8">
    <location>
        <begin position="318"/>
        <end position="376"/>
    </location>
</feature>
<feature type="signal peptide" evidence="4">
    <location>
        <begin position="1"/>
        <end position="21"/>
    </location>
</feature>
<dbReference type="Gene3D" id="2.40.50.100">
    <property type="match status" value="1"/>
</dbReference>
<evidence type="ECO:0000259" key="7">
    <source>
        <dbReference type="Pfam" id="PF25944"/>
    </source>
</evidence>
<evidence type="ECO:0000259" key="8">
    <source>
        <dbReference type="Pfam" id="PF25967"/>
    </source>
</evidence>
<dbReference type="NCBIfam" id="TIGR01730">
    <property type="entry name" value="RND_mfp"/>
    <property type="match status" value="1"/>
</dbReference>
<dbReference type="Pfam" id="PF25917">
    <property type="entry name" value="BSH_RND"/>
    <property type="match status" value="1"/>
</dbReference>
<reference evidence="9 11" key="1">
    <citation type="submission" date="2014-12" db="EMBL/GenBank/DDBJ databases">
        <title>Genome sequence of Morococcus cerebrosus.</title>
        <authorList>
            <person name="Shin S.-K."/>
            <person name="Yi H."/>
        </authorList>
    </citation>
    <scope>NUCLEOTIDE SEQUENCE [LARGE SCALE GENOMIC DNA]</scope>
    <source>
        <strain evidence="9 11">CIP 81.93</strain>
    </source>
</reference>
<dbReference type="RefSeq" id="WP_039406414.1">
    <property type="nucleotide sequence ID" value="NZ_CP094242.1"/>
</dbReference>
<evidence type="ECO:0000259" key="5">
    <source>
        <dbReference type="Pfam" id="PF25876"/>
    </source>
</evidence>
<dbReference type="PANTHER" id="PTHR30158">
    <property type="entry name" value="ACRA/E-RELATED COMPONENT OF DRUG EFFLUX TRANSPORTER"/>
    <property type="match status" value="1"/>
</dbReference>
<dbReference type="GO" id="GO:0005886">
    <property type="term" value="C:plasma membrane"/>
    <property type="evidence" value="ECO:0007669"/>
    <property type="project" value="UniProtKB-SubCell"/>
</dbReference>
<proteinExistence type="inferred from homology"/>
<evidence type="ECO:0000313" key="9">
    <source>
        <dbReference type="EMBL" id="KIC09738.1"/>
    </source>
</evidence>
<comment type="similarity">
    <text evidence="2">Belongs to the membrane fusion protein (MFP) (TC 8.A.1) family.</text>
</comment>
<dbReference type="EMBL" id="JUFZ01000033">
    <property type="protein sequence ID" value="KIC09738.1"/>
    <property type="molecule type" value="Genomic_DNA"/>
</dbReference>
<dbReference type="InterPro" id="IPR058624">
    <property type="entry name" value="MdtA-like_HH"/>
</dbReference>
<dbReference type="Proteomes" id="UP000829504">
    <property type="component" value="Chromosome"/>
</dbReference>
<dbReference type="EMBL" id="CP094242">
    <property type="protein sequence ID" value="UNV87770.1"/>
    <property type="molecule type" value="Genomic_DNA"/>
</dbReference>
<evidence type="ECO:0000256" key="4">
    <source>
        <dbReference type="SAM" id="SignalP"/>
    </source>
</evidence>
<feature type="region of interest" description="Disordered" evidence="3">
    <location>
        <begin position="385"/>
        <end position="430"/>
    </location>
</feature>
<dbReference type="FunFam" id="2.40.420.20:FF:000001">
    <property type="entry name" value="Efflux RND transporter periplasmic adaptor subunit"/>
    <property type="match status" value="1"/>
</dbReference>
<dbReference type="InterPro" id="IPR006143">
    <property type="entry name" value="RND_pump_MFP"/>
</dbReference>
<keyword evidence="12" id="KW-1185">Reference proteome</keyword>
<protein>
    <submittedName>
        <fullName evidence="10">Efflux RND transporter periplasmic adaptor subunit</fullName>
    </submittedName>
    <submittedName>
        <fullName evidence="9">Membrane protein</fullName>
    </submittedName>
</protein>
<feature type="domain" description="Multidrug resistance protein MdtA-like barrel-sandwich hybrid" evidence="6">
    <location>
        <begin position="78"/>
        <end position="220"/>
    </location>
</feature>
<accession>A0A0C1ELS6</accession>
<dbReference type="InterPro" id="IPR058627">
    <property type="entry name" value="MdtA-like_C"/>
</dbReference>
<dbReference type="Gene3D" id="2.40.30.170">
    <property type="match status" value="1"/>
</dbReference>
<dbReference type="Proteomes" id="UP000031390">
    <property type="component" value="Unassembled WGS sequence"/>
</dbReference>
<evidence type="ECO:0000313" key="11">
    <source>
        <dbReference type="Proteomes" id="UP000031390"/>
    </source>
</evidence>
<dbReference type="Pfam" id="PF25967">
    <property type="entry name" value="RND-MFP_C"/>
    <property type="match status" value="1"/>
</dbReference>
<dbReference type="GO" id="GO:0046677">
    <property type="term" value="P:response to antibiotic"/>
    <property type="evidence" value="ECO:0007669"/>
    <property type="project" value="TreeGrafter"/>
</dbReference>
<sequence length="430" mass="44873">MASYASKVMRMAAIAAATALALSACNKGSDATQGAKDGKGQQAAAQKEAPPPVVGVVTVHPETVALTTELPGRLESLRTAEVRAQVGGIIQKRLFQEGSYVRAGQPLYQIDSSTYEANLESSRAQLASAQATLAKANADLARYKPLVAADAISKQDYDAAVTAKRSAEASVKAAQAAIKSAGINLNRARITAPISGFIGQSKVSEGTLLNAGDTTVLATIRQTNPMYVNITQSATEVMKLRQQVAEGKLSGVDGAIEVGIKFDNGEVYPHKGRLLFSDPSVNETTGQITLRASVPNDKNILMSGLYVRVLMEQVAADNAFVVPQQAVTRGTKDTVMIVNAKGEMEPREVTVAQQQGTNWVITAGLKDGDKVIVDGIAIASMSGGKKVTPKEWTPPEKAAASAAGAVPKAASEAKKDVQTTSEAKPASAAK</sequence>